<evidence type="ECO:0000313" key="2">
    <source>
        <dbReference type="Proteomes" id="UP000765509"/>
    </source>
</evidence>
<accession>A0A9Q3HRH9</accession>
<reference evidence="1" key="1">
    <citation type="submission" date="2021-03" db="EMBL/GenBank/DDBJ databases">
        <title>Draft genome sequence of rust myrtle Austropuccinia psidii MF-1, a brazilian biotype.</title>
        <authorList>
            <person name="Quecine M.C."/>
            <person name="Pachon D.M.R."/>
            <person name="Bonatelli M.L."/>
            <person name="Correr F.H."/>
            <person name="Franceschini L.M."/>
            <person name="Leite T.F."/>
            <person name="Margarido G.R.A."/>
            <person name="Almeida C.A."/>
            <person name="Ferrarezi J.A."/>
            <person name="Labate C.A."/>
        </authorList>
    </citation>
    <scope>NUCLEOTIDE SEQUENCE</scope>
    <source>
        <strain evidence="1">MF-1</strain>
    </source>
</reference>
<protein>
    <submittedName>
        <fullName evidence="1">Uncharacterized protein</fullName>
    </submittedName>
</protein>
<evidence type="ECO:0000313" key="1">
    <source>
        <dbReference type="EMBL" id="MBW0512559.1"/>
    </source>
</evidence>
<proteinExistence type="predicted"/>
<sequence length="136" mass="15880">MPRTSEKFQGMKDLELVWMFAKIEKNCQRTATSNGLSTHPTIGLAMHPQGPAQLTPINHLLNKSNIYTQSLYLLSRSYYLEQPLQHCKNQDLNLHVLFNKAFQPPRRASNSYKRRFSRMKCFKITEPANSFKFFIN</sequence>
<gene>
    <name evidence="1" type="ORF">O181_052274</name>
</gene>
<name>A0A9Q3HRH9_9BASI</name>
<keyword evidence="2" id="KW-1185">Reference proteome</keyword>
<comment type="caution">
    <text evidence="1">The sequence shown here is derived from an EMBL/GenBank/DDBJ whole genome shotgun (WGS) entry which is preliminary data.</text>
</comment>
<dbReference type="Proteomes" id="UP000765509">
    <property type="component" value="Unassembled WGS sequence"/>
</dbReference>
<dbReference type="EMBL" id="AVOT02022865">
    <property type="protein sequence ID" value="MBW0512559.1"/>
    <property type="molecule type" value="Genomic_DNA"/>
</dbReference>
<dbReference type="AlphaFoldDB" id="A0A9Q3HRH9"/>
<organism evidence="1 2">
    <name type="scientific">Austropuccinia psidii MF-1</name>
    <dbReference type="NCBI Taxonomy" id="1389203"/>
    <lineage>
        <taxon>Eukaryota</taxon>
        <taxon>Fungi</taxon>
        <taxon>Dikarya</taxon>
        <taxon>Basidiomycota</taxon>
        <taxon>Pucciniomycotina</taxon>
        <taxon>Pucciniomycetes</taxon>
        <taxon>Pucciniales</taxon>
        <taxon>Sphaerophragmiaceae</taxon>
        <taxon>Austropuccinia</taxon>
    </lineage>
</organism>